<dbReference type="RefSeq" id="WP_191158699.1">
    <property type="nucleotide sequence ID" value="NZ_JACXAI010000015.1"/>
</dbReference>
<name>A0A926RXL2_9BACI</name>
<keyword evidence="2" id="KW-1185">Reference proteome</keyword>
<dbReference type="AlphaFoldDB" id="A0A926RXL2"/>
<evidence type="ECO:0000313" key="1">
    <source>
        <dbReference type="EMBL" id="MBD1381106.1"/>
    </source>
</evidence>
<organism evidence="1 2">
    <name type="scientific">Metabacillus arenae</name>
    <dbReference type="NCBI Taxonomy" id="2771434"/>
    <lineage>
        <taxon>Bacteria</taxon>
        <taxon>Bacillati</taxon>
        <taxon>Bacillota</taxon>
        <taxon>Bacilli</taxon>
        <taxon>Bacillales</taxon>
        <taxon>Bacillaceae</taxon>
        <taxon>Metabacillus</taxon>
    </lineage>
</organism>
<reference evidence="1" key="1">
    <citation type="submission" date="2020-09" db="EMBL/GenBank/DDBJ databases">
        <title>A novel bacterium of genus Bacillus, isolated from South China Sea.</title>
        <authorList>
            <person name="Huang H."/>
            <person name="Mo K."/>
            <person name="Hu Y."/>
        </authorList>
    </citation>
    <scope>NUCLEOTIDE SEQUENCE</scope>
    <source>
        <strain evidence="1">IB182487</strain>
    </source>
</reference>
<evidence type="ECO:0000313" key="2">
    <source>
        <dbReference type="Proteomes" id="UP000626844"/>
    </source>
</evidence>
<sequence>MYKKISSFVDFINSNLSVLEVGIETIGGTPIAFIISCHLFRTPKLLQKL</sequence>
<proteinExistence type="predicted"/>
<gene>
    <name evidence="1" type="ORF">IC621_12775</name>
</gene>
<dbReference type="EMBL" id="JACXAI010000015">
    <property type="protein sequence ID" value="MBD1381106.1"/>
    <property type="molecule type" value="Genomic_DNA"/>
</dbReference>
<dbReference type="Proteomes" id="UP000626844">
    <property type="component" value="Unassembled WGS sequence"/>
</dbReference>
<accession>A0A926RXL2</accession>
<comment type="caution">
    <text evidence="1">The sequence shown here is derived from an EMBL/GenBank/DDBJ whole genome shotgun (WGS) entry which is preliminary data.</text>
</comment>
<protein>
    <submittedName>
        <fullName evidence="1">Uncharacterized protein</fullName>
    </submittedName>
</protein>